<reference evidence="2" key="2">
    <citation type="submission" date="2015-01" db="EMBL/GenBank/DDBJ databases">
        <title>Evolutionary Origins and Diversification of the Mycorrhizal Mutualists.</title>
        <authorList>
            <consortium name="DOE Joint Genome Institute"/>
            <consortium name="Mycorrhizal Genomics Consortium"/>
            <person name="Kohler A."/>
            <person name="Kuo A."/>
            <person name="Nagy L.G."/>
            <person name="Floudas D."/>
            <person name="Copeland A."/>
            <person name="Barry K.W."/>
            <person name="Cichocki N."/>
            <person name="Veneault-Fourrey C."/>
            <person name="LaButti K."/>
            <person name="Lindquist E.A."/>
            <person name="Lipzen A."/>
            <person name="Lundell T."/>
            <person name="Morin E."/>
            <person name="Murat C."/>
            <person name="Riley R."/>
            <person name="Ohm R."/>
            <person name="Sun H."/>
            <person name="Tunlid A."/>
            <person name="Henrissat B."/>
            <person name="Grigoriev I.V."/>
            <person name="Hibbett D.S."/>
            <person name="Martin F."/>
        </authorList>
    </citation>
    <scope>NUCLEOTIDE SEQUENCE [LARGE SCALE GENOMIC DNA]</scope>
    <source>
        <strain evidence="2">Foug A</strain>
    </source>
</reference>
<keyword evidence="2" id="KW-1185">Reference proteome</keyword>
<dbReference type="InParanoid" id="A0A0C3DB80"/>
<evidence type="ECO:0000313" key="2">
    <source>
        <dbReference type="Proteomes" id="UP000053989"/>
    </source>
</evidence>
<gene>
    <name evidence="1" type="ORF">SCLCIDRAFT_1222606</name>
</gene>
<reference evidence="1 2" key="1">
    <citation type="submission" date="2014-04" db="EMBL/GenBank/DDBJ databases">
        <authorList>
            <consortium name="DOE Joint Genome Institute"/>
            <person name="Kuo A."/>
            <person name="Kohler A."/>
            <person name="Nagy L.G."/>
            <person name="Floudas D."/>
            <person name="Copeland A."/>
            <person name="Barry K.W."/>
            <person name="Cichocki N."/>
            <person name="Veneault-Fourrey C."/>
            <person name="LaButti K."/>
            <person name="Lindquist E.A."/>
            <person name="Lipzen A."/>
            <person name="Lundell T."/>
            <person name="Morin E."/>
            <person name="Murat C."/>
            <person name="Sun H."/>
            <person name="Tunlid A."/>
            <person name="Henrissat B."/>
            <person name="Grigoriev I.V."/>
            <person name="Hibbett D.S."/>
            <person name="Martin F."/>
            <person name="Nordberg H.P."/>
            <person name="Cantor M.N."/>
            <person name="Hua S.X."/>
        </authorList>
    </citation>
    <scope>NUCLEOTIDE SEQUENCE [LARGE SCALE GENOMIC DNA]</scope>
    <source>
        <strain evidence="1 2">Foug A</strain>
    </source>
</reference>
<organism evidence="1 2">
    <name type="scientific">Scleroderma citrinum Foug A</name>
    <dbReference type="NCBI Taxonomy" id="1036808"/>
    <lineage>
        <taxon>Eukaryota</taxon>
        <taxon>Fungi</taxon>
        <taxon>Dikarya</taxon>
        <taxon>Basidiomycota</taxon>
        <taxon>Agaricomycotina</taxon>
        <taxon>Agaricomycetes</taxon>
        <taxon>Agaricomycetidae</taxon>
        <taxon>Boletales</taxon>
        <taxon>Sclerodermatineae</taxon>
        <taxon>Sclerodermataceae</taxon>
        <taxon>Scleroderma</taxon>
    </lineage>
</organism>
<dbReference type="Proteomes" id="UP000053989">
    <property type="component" value="Unassembled WGS sequence"/>
</dbReference>
<protein>
    <submittedName>
        <fullName evidence="1">Uncharacterized protein</fullName>
    </submittedName>
</protein>
<proteinExistence type="predicted"/>
<accession>A0A0C3DB80</accession>
<dbReference type="HOGENOM" id="CLU_2655886_0_0_1"/>
<evidence type="ECO:0000313" key="1">
    <source>
        <dbReference type="EMBL" id="KIM53639.1"/>
    </source>
</evidence>
<name>A0A0C3DB80_9AGAM</name>
<dbReference type="EMBL" id="KN822174">
    <property type="protein sequence ID" value="KIM53639.1"/>
    <property type="molecule type" value="Genomic_DNA"/>
</dbReference>
<dbReference type="AlphaFoldDB" id="A0A0C3DB80"/>
<sequence length="76" mass="8368">MHTPCTRQLQCHAMTHSLAHILIATVLSLHVTSVTSLKSSLRQLASHDGLTPYSIMHTRTFSPIGYQIGIISLLTE</sequence>